<evidence type="ECO:0000256" key="1">
    <source>
        <dbReference type="SAM" id="MobiDB-lite"/>
    </source>
</evidence>
<dbReference type="InterPro" id="IPR022185">
    <property type="entry name" value="DUF3712"/>
</dbReference>
<feature type="compositionally biased region" description="Low complexity" evidence="1">
    <location>
        <begin position="18"/>
        <end position="30"/>
    </location>
</feature>
<feature type="transmembrane region" description="Helical" evidence="2">
    <location>
        <begin position="66"/>
        <end position="92"/>
    </location>
</feature>
<dbReference type="OrthoDB" id="10039566at2759"/>
<dbReference type="AlphaFoldDB" id="A0A3M2RR58"/>
<feature type="compositionally biased region" description="Basic and acidic residues" evidence="1">
    <location>
        <begin position="1"/>
        <end position="12"/>
    </location>
</feature>
<dbReference type="EMBL" id="NKUJ01000323">
    <property type="protein sequence ID" value="RMJ07757.1"/>
    <property type="molecule type" value="Genomic_DNA"/>
</dbReference>
<comment type="caution">
    <text evidence="3">The sequence shown here is derived from an EMBL/GenBank/DDBJ whole genome shotgun (WGS) entry which is preliminary data.</text>
</comment>
<feature type="region of interest" description="Disordered" evidence="1">
    <location>
        <begin position="1"/>
        <end position="51"/>
    </location>
</feature>
<dbReference type="PANTHER" id="PTHR35895">
    <property type="entry name" value="CHROMOSOME 16, WHOLE GENOME SHOTGUN SEQUENCE"/>
    <property type="match status" value="1"/>
</dbReference>
<accession>A0A3M2RR58</accession>
<name>A0A3M2RR58_9HYPO</name>
<evidence type="ECO:0000256" key="2">
    <source>
        <dbReference type="SAM" id="Phobius"/>
    </source>
</evidence>
<protein>
    <submittedName>
        <fullName evidence="3">Uncharacterized protein</fullName>
    </submittedName>
</protein>
<feature type="compositionally biased region" description="Basic and acidic residues" evidence="1">
    <location>
        <begin position="38"/>
        <end position="47"/>
    </location>
</feature>
<organism evidence="3 4">
    <name type="scientific">Fusarium kuroshium</name>
    <dbReference type="NCBI Taxonomy" id="2010991"/>
    <lineage>
        <taxon>Eukaryota</taxon>
        <taxon>Fungi</taxon>
        <taxon>Dikarya</taxon>
        <taxon>Ascomycota</taxon>
        <taxon>Pezizomycotina</taxon>
        <taxon>Sordariomycetes</taxon>
        <taxon>Hypocreomycetidae</taxon>
        <taxon>Hypocreales</taxon>
        <taxon>Nectriaceae</taxon>
        <taxon>Fusarium</taxon>
        <taxon>Fusarium solani species complex</taxon>
    </lineage>
</organism>
<dbReference type="InterPro" id="IPR046368">
    <property type="entry name" value="Tag1"/>
</dbReference>
<dbReference type="Proteomes" id="UP000277212">
    <property type="component" value="Unassembled WGS sequence"/>
</dbReference>
<keyword evidence="2" id="KW-0472">Membrane</keyword>
<gene>
    <name evidence="3" type="ORF">CDV36_012647</name>
</gene>
<dbReference type="GO" id="GO:0000329">
    <property type="term" value="C:fungal-type vacuole membrane"/>
    <property type="evidence" value="ECO:0007669"/>
    <property type="project" value="InterPro"/>
</dbReference>
<keyword evidence="4" id="KW-1185">Reference proteome</keyword>
<evidence type="ECO:0000313" key="4">
    <source>
        <dbReference type="Proteomes" id="UP000277212"/>
    </source>
</evidence>
<keyword evidence="2" id="KW-0812">Transmembrane</keyword>
<sequence>MALDRAKTESERAVSPLDEAAGADTAPAADVQSDNASSDDHVRDKKASPGLSKKQKLKQHFGRFKWWYLLGLVILLAILLPLFFKVIIPAIIQNILNGQKLPIDSGALQALSPTHVNMSLHTYLDTPLGVKIDPVDLYLYNKNTKPYSPFFKLHLPEQHVNHKTDLTVTNQTLLVVDEKELLIWFNQFFDEPKVKLSLKGKPNINLGSLKYKRSLDKTIEVPSLNYLNGFGLRDMEFMLKSNDTKYNMKGHLNIPNSGVLTLGLGNLTFNLMSGETRVGLVNLYDLQLRPGNNSVPFDGNFFFDELVPNLSEILDSQQEPLSHGYIELAATGNSTIVNGEHVKYIEGVLNKKHIKFTVPIITLLGDVVGGLLGADQDSLLGIFGGAIGNSTLFEHLLSHWEGENSGGNKTSTRSLVKRSGSSRPWMWNLLRLGLRARSR</sequence>
<dbReference type="STRING" id="2010991.A0A3M2RR58"/>
<proteinExistence type="predicted"/>
<evidence type="ECO:0000313" key="3">
    <source>
        <dbReference type="EMBL" id="RMJ07757.1"/>
    </source>
</evidence>
<dbReference type="PANTHER" id="PTHR35895:SF2">
    <property type="match status" value="1"/>
</dbReference>
<reference evidence="3 4" key="1">
    <citation type="submission" date="2017-06" db="EMBL/GenBank/DDBJ databases">
        <title>Comparative genomic analysis of Ambrosia Fusariam Clade fungi.</title>
        <authorList>
            <person name="Stajich J.E."/>
            <person name="Carrillo J."/>
            <person name="Kijimoto T."/>
            <person name="Eskalen A."/>
            <person name="O'Donnell K."/>
            <person name="Kasson M."/>
        </authorList>
    </citation>
    <scope>NUCLEOTIDE SEQUENCE [LARGE SCALE GENOMIC DNA]</scope>
    <source>
        <strain evidence="3">UCR3666</strain>
    </source>
</reference>
<dbReference type="Pfam" id="PF12505">
    <property type="entry name" value="DUF3712"/>
    <property type="match status" value="1"/>
</dbReference>
<keyword evidence="2" id="KW-1133">Transmembrane helix</keyword>